<dbReference type="InterPro" id="IPR036513">
    <property type="entry name" value="STAS_dom_sf"/>
</dbReference>
<keyword evidence="5" id="KW-1185">Reference proteome</keyword>
<name>A0AA45WUH2_9CLOT</name>
<feature type="domain" description="STAS" evidence="3">
    <location>
        <begin position="1"/>
        <end position="100"/>
    </location>
</feature>
<dbReference type="Pfam" id="PF01740">
    <property type="entry name" value="STAS"/>
    <property type="match status" value="1"/>
</dbReference>
<dbReference type="GO" id="GO:0043856">
    <property type="term" value="F:anti-sigma factor antagonist activity"/>
    <property type="evidence" value="ECO:0007669"/>
    <property type="project" value="InterPro"/>
</dbReference>
<dbReference type="EMBL" id="FXUF01000003">
    <property type="protein sequence ID" value="SMP48023.1"/>
    <property type="molecule type" value="Genomic_DNA"/>
</dbReference>
<evidence type="ECO:0000313" key="5">
    <source>
        <dbReference type="Proteomes" id="UP001158066"/>
    </source>
</evidence>
<proteinExistence type="inferred from homology"/>
<evidence type="ECO:0000256" key="2">
    <source>
        <dbReference type="RuleBase" id="RU003749"/>
    </source>
</evidence>
<dbReference type="Gene3D" id="3.30.750.24">
    <property type="entry name" value="STAS domain"/>
    <property type="match status" value="1"/>
</dbReference>
<accession>A0AA45WUH2</accession>
<dbReference type="PANTHER" id="PTHR33495">
    <property type="entry name" value="ANTI-SIGMA FACTOR ANTAGONIST TM_1081-RELATED-RELATED"/>
    <property type="match status" value="1"/>
</dbReference>
<evidence type="ECO:0000313" key="4">
    <source>
        <dbReference type="EMBL" id="SMP48023.1"/>
    </source>
</evidence>
<evidence type="ECO:0000259" key="3">
    <source>
        <dbReference type="PROSITE" id="PS50801"/>
    </source>
</evidence>
<comment type="similarity">
    <text evidence="1 2">Belongs to the anti-sigma-factor antagonist family.</text>
</comment>
<dbReference type="PROSITE" id="PS50801">
    <property type="entry name" value="STAS"/>
    <property type="match status" value="1"/>
</dbReference>
<gene>
    <name evidence="4" type="ORF">SAMN06296020_103200</name>
</gene>
<reference evidence="4" key="1">
    <citation type="submission" date="2017-05" db="EMBL/GenBank/DDBJ databases">
        <authorList>
            <person name="Varghese N."/>
            <person name="Submissions S."/>
        </authorList>
    </citation>
    <scope>NUCLEOTIDE SEQUENCE</scope>
    <source>
        <strain evidence="4">Su22</strain>
    </source>
</reference>
<dbReference type="InterPro" id="IPR002645">
    <property type="entry name" value="STAS_dom"/>
</dbReference>
<sequence length="100" mass="11182">MKNMIKKETLTISFDSNLTAALVPDLTREVKAILEMEPGCERVVADLTGVEYIDSTGITLIIGMYRSIDAANKKFLVSGAREEIKDLFSIIRLDNIFDIQ</sequence>
<dbReference type="RefSeq" id="WP_283408470.1">
    <property type="nucleotide sequence ID" value="NZ_FXUF01000003.1"/>
</dbReference>
<dbReference type="SUPFAM" id="SSF52091">
    <property type="entry name" value="SpoIIaa-like"/>
    <property type="match status" value="1"/>
</dbReference>
<dbReference type="Proteomes" id="UP001158066">
    <property type="component" value="Unassembled WGS sequence"/>
</dbReference>
<comment type="caution">
    <text evidence="4">The sequence shown here is derived from an EMBL/GenBank/DDBJ whole genome shotgun (WGS) entry which is preliminary data.</text>
</comment>
<organism evidence="4 5">
    <name type="scientific">Anoxynatronum buryatiense</name>
    <dbReference type="NCBI Taxonomy" id="489973"/>
    <lineage>
        <taxon>Bacteria</taxon>
        <taxon>Bacillati</taxon>
        <taxon>Bacillota</taxon>
        <taxon>Clostridia</taxon>
        <taxon>Eubacteriales</taxon>
        <taxon>Clostridiaceae</taxon>
        <taxon>Anoxynatronum</taxon>
    </lineage>
</organism>
<dbReference type="NCBIfam" id="TIGR00377">
    <property type="entry name" value="ant_ant_sig"/>
    <property type="match status" value="1"/>
</dbReference>
<dbReference type="AlphaFoldDB" id="A0AA45WUH2"/>
<protein>
    <recommendedName>
        <fullName evidence="2">Anti-sigma factor antagonist</fullName>
    </recommendedName>
</protein>
<dbReference type="InterPro" id="IPR003658">
    <property type="entry name" value="Anti-sigma_ant"/>
</dbReference>
<evidence type="ECO:0000256" key="1">
    <source>
        <dbReference type="ARBA" id="ARBA00009013"/>
    </source>
</evidence>
<dbReference type="CDD" id="cd07043">
    <property type="entry name" value="STAS_anti-anti-sigma_factors"/>
    <property type="match status" value="1"/>
</dbReference>